<evidence type="ECO:0000256" key="4">
    <source>
        <dbReference type="ARBA" id="ARBA00022827"/>
    </source>
</evidence>
<keyword evidence="8" id="KW-1185">Reference proteome</keyword>
<comment type="cofactor">
    <cofactor evidence="1">
        <name>FAD</name>
        <dbReference type="ChEBI" id="CHEBI:57692"/>
    </cofactor>
</comment>
<feature type="domain" description="4Fe-4S ferredoxin-type" evidence="6">
    <location>
        <begin position="193"/>
        <end position="225"/>
    </location>
</feature>
<keyword evidence="4" id="KW-0274">FAD</keyword>
<dbReference type="Pfam" id="PF01266">
    <property type="entry name" value="DAO"/>
    <property type="match status" value="1"/>
</dbReference>
<dbReference type="EMBL" id="UZWD01000009">
    <property type="protein sequence ID" value="VDS03553.1"/>
    <property type="molecule type" value="Genomic_DNA"/>
</dbReference>
<dbReference type="InterPro" id="IPR017896">
    <property type="entry name" value="4Fe4S_Fe-S-bd"/>
</dbReference>
<dbReference type="SUPFAM" id="SSF54373">
    <property type="entry name" value="FAD-linked reductases, C-terminal domain"/>
    <property type="match status" value="1"/>
</dbReference>
<reference evidence="7 8" key="1">
    <citation type="submission" date="2018-12" db="EMBL/GenBank/DDBJ databases">
        <authorList>
            <person name="Criscuolo A."/>
        </authorList>
    </citation>
    <scope>NUCLEOTIDE SEQUENCE [LARGE SCALE GENOMIC DNA]</scope>
    <source>
        <strain evidence="7">ACIP1116281</strain>
    </source>
</reference>
<dbReference type="PANTHER" id="PTHR42784:SF1">
    <property type="entry name" value="PYRANOSE 2-OXIDASE"/>
    <property type="match status" value="1"/>
</dbReference>
<dbReference type="Proteomes" id="UP000268844">
    <property type="component" value="Unassembled WGS sequence"/>
</dbReference>
<dbReference type="AlphaFoldDB" id="A0A3S4DNL0"/>
<keyword evidence="5 7" id="KW-0560">Oxidoreductase</keyword>
<evidence type="ECO:0000313" key="8">
    <source>
        <dbReference type="Proteomes" id="UP000268844"/>
    </source>
</evidence>
<evidence type="ECO:0000256" key="1">
    <source>
        <dbReference type="ARBA" id="ARBA00001974"/>
    </source>
</evidence>
<gene>
    <name evidence="7" type="primary">fdhL</name>
    <name evidence="7" type="ORF">DEVEQU_00677</name>
</gene>
<evidence type="ECO:0000259" key="6">
    <source>
        <dbReference type="PROSITE" id="PS51379"/>
    </source>
</evidence>
<comment type="similarity">
    <text evidence="2">Belongs to the GMC oxidoreductase family.</text>
</comment>
<protein>
    <submittedName>
        <fullName evidence="7">Fructose dehydrogenase large subunit</fullName>
        <ecNumber evidence="7">1.1.99.11</ecNumber>
    </submittedName>
</protein>
<dbReference type="InterPro" id="IPR007867">
    <property type="entry name" value="GMC_OxRtase_C"/>
</dbReference>
<dbReference type="Pfam" id="PF05199">
    <property type="entry name" value="GMC_oxred_C"/>
    <property type="match status" value="1"/>
</dbReference>
<dbReference type="RefSeq" id="WP_126149148.1">
    <property type="nucleotide sequence ID" value="NZ_JBHTMH010000001.1"/>
</dbReference>
<dbReference type="EC" id="1.1.99.11" evidence="7"/>
<evidence type="ECO:0000256" key="2">
    <source>
        <dbReference type="ARBA" id="ARBA00010790"/>
    </source>
</evidence>
<evidence type="ECO:0000256" key="5">
    <source>
        <dbReference type="ARBA" id="ARBA00023002"/>
    </source>
</evidence>
<dbReference type="PROSITE" id="PS51379">
    <property type="entry name" value="4FE4S_FER_2"/>
    <property type="match status" value="1"/>
</dbReference>
<evidence type="ECO:0000256" key="3">
    <source>
        <dbReference type="ARBA" id="ARBA00022630"/>
    </source>
</evidence>
<dbReference type="InterPro" id="IPR036188">
    <property type="entry name" value="FAD/NAD-bd_sf"/>
</dbReference>
<dbReference type="InterPro" id="IPR006076">
    <property type="entry name" value="FAD-dep_OxRdtase"/>
</dbReference>
<dbReference type="PANTHER" id="PTHR42784">
    <property type="entry name" value="PYRANOSE 2-OXIDASE"/>
    <property type="match status" value="1"/>
</dbReference>
<evidence type="ECO:0000313" key="7">
    <source>
        <dbReference type="EMBL" id="VDS03553.1"/>
    </source>
</evidence>
<dbReference type="InterPro" id="IPR051473">
    <property type="entry name" value="P2Ox-like"/>
</dbReference>
<dbReference type="OrthoDB" id="9798604at2"/>
<keyword evidence="3" id="KW-0285">Flavoprotein</keyword>
<dbReference type="InterPro" id="IPR000172">
    <property type="entry name" value="GMC_OxRdtase_N"/>
</dbReference>
<dbReference type="Pfam" id="PF00732">
    <property type="entry name" value="GMC_oxred_N"/>
    <property type="match status" value="1"/>
</dbReference>
<sequence>MADIMADVIIVGSGVAGALIAHQLAAAGVSVAILEAGDPVDRAEAVDTFHAAAIKTPESAYPVGPDVDHPLAWNPDYYYRQTGPDKFKSTYVKVVGGTTWHWLGTAIRMSPEDFELKSLHGRGEDWPLSYDDLEPYYVRAEEELGVSGAEGSPPTAHRSAGFPMPPIPQTYLDKVFAERLAGTEYIVTPTPQARNSIDRDDRPGCCGSGSCIPVCPVQAKYDATVHVDRAVSKGAELHAAITVTRVEIGADGRVGGIQFSRRDGTTGTAAGRLYVLAAHAMETPRLLLASAGEHAPQGVANSSDQVGRNLMDHPSQLSWAVTTDPVWPYRGPLSTSGIENLGTGAFRADRGAFRIEIGNDGHSWPTGAPLSTAAKLATEGLRGSELDARLRHDTSRHVRLAALVEQLPDPENRITLHPSETDRYGVPLPQIHYSVDTYVQAGLEAAAAAHDDIFAALGTSEVHHAEAFNGSGHIIGTCRMGNDPAKSVVDAELRAHDHDNLFIAGSSVFPTSATANPTLTIAALSLRAAEAIRKQLGA</sequence>
<dbReference type="SUPFAM" id="SSF51905">
    <property type="entry name" value="FAD/NAD(P)-binding domain"/>
    <property type="match status" value="1"/>
</dbReference>
<dbReference type="GO" id="GO:0050660">
    <property type="term" value="F:flavin adenine dinucleotide binding"/>
    <property type="evidence" value="ECO:0007669"/>
    <property type="project" value="InterPro"/>
</dbReference>
<organism evidence="7 8">
    <name type="scientific">Devosia equisanguinis</name>
    <dbReference type="NCBI Taxonomy" id="2490941"/>
    <lineage>
        <taxon>Bacteria</taxon>
        <taxon>Pseudomonadati</taxon>
        <taxon>Pseudomonadota</taxon>
        <taxon>Alphaproteobacteria</taxon>
        <taxon>Hyphomicrobiales</taxon>
        <taxon>Devosiaceae</taxon>
        <taxon>Devosia</taxon>
    </lineage>
</organism>
<dbReference type="GO" id="GO:0016614">
    <property type="term" value="F:oxidoreductase activity, acting on CH-OH group of donors"/>
    <property type="evidence" value="ECO:0007669"/>
    <property type="project" value="InterPro"/>
</dbReference>
<accession>A0A3S4DNL0</accession>
<name>A0A3S4DNL0_9HYPH</name>
<proteinExistence type="inferred from homology"/>
<dbReference type="Gene3D" id="3.50.50.60">
    <property type="entry name" value="FAD/NAD(P)-binding domain"/>
    <property type="match status" value="2"/>
</dbReference>